<dbReference type="Proteomes" id="UP000837932">
    <property type="component" value="Unassembled WGS sequence"/>
</dbReference>
<comment type="caution">
    <text evidence="3">The sequence shown here is derived from an EMBL/GenBank/DDBJ whole genome shotgun (WGS) entry which is preliminary data.</text>
</comment>
<dbReference type="PROSITE" id="PS51257">
    <property type="entry name" value="PROKAR_LIPOPROTEIN"/>
    <property type="match status" value="1"/>
</dbReference>
<keyword evidence="4" id="KW-1185">Reference proteome</keyword>
<dbReference type="EMBL" id="CAKLPY010000001">
    <property type="protein sequence ID" value="CAH0994837.1"/>
    <property type="molecule type" value="Genomic_DNA"/>
</dbReference>
<feature type="signal peptide" evidence="2">
    <location>
        <begin position="1"/>
        <end position="19"/>
    </location>
</feature>
<evidence type="ECO:0000256" key="1">
    <source>
        <dbReference type="SAM" id="Phobius"/>
    </source>
</evidence>
<feature type="chain" id="PRO_5046065385" description="CcmD family protein" evidence="2">
    <location>
        <begin position="20"/>
        <end position="86"/>
    </location>
</feature>
<name>A0ABM9ANJ5_9BACT</name>
<sequence length="86" mass="9852">MKKILFSMVFLMTYVSSVACDVCKKQQPKVLQGIAHGAGPESQWDYVIVWGTVAITVITLFFAIKWLVKPGEKEENHIKRMFLTFE</sequence>
<gene>
    <name evidence="3" type="ORF">EMA8858_00949</name>
</gene>
<proteinExistence type="predicted"/>
<feature type="transmembrane region" description="Helical" evidence="1">
    <location>
        <begin position="44"/>
        <end position="68"/>
    </location>
</feature>
<keyword evidence="1" id="KW-0812">Transmembrane</keyword>
<organism evidence="3 4">
    <name type="scientific">Emticicia aquatica</name>
    <dbReference type="NCBI Taxonomy" id="1681835"/>
    <lineage>
        <taxon>Bacteria</taxon>
        <taxon>Pseudomonadati</taxon>
        <taxon>Bacteroidota</taxon>
        <taxon>Cytophagia</taxon>
        <taxon>Cytophagales</taxon>
        <taxon>Leadbetterellaceae</taxon>
        <taxon>Emticicia</taxon>
    </lineage>
</organism>
<keyword evidence="2" id="KW-0732">Signal</keyword>
<evidence type="ECO:0000256" key="2">
    <source>
        <dbReference type="SAM" id="SignalP"/>
    </source>
</evidence>
<evidence type="ECO:0000313" key="3">
    <source>
        <dbReference type="EMBL" id="CAH0994837.1"/>
    </source>
</evidence>
<evidence type="ECO:0008006" key="5">
    <source>
        <dbReference type="Google" id="ProtNLM"/>
    </source>
</evidence>
<protein>
    <recommendedName>
        <fullName evidence="5">CcmD family protein</fullName>
    </recommendedName>
</protein>
<keyword evidence="1" id="KW-0472">Membrane</keyword>
<keyword evidence="1" id="KW-1133">Transmembrane helix</keyword>
<reference evidence="3" key="1">
    <citation type="submission" date="2021-12" db="EMBL/GenBank/DDBJ databases">
        <authorList>
            <person name="Rodrigo-Torres L."/>
            <person name="Arahal R. D."/>
            <person name="Lucena T."/>
        </authorList>
    </citation>
    <scope>NUCLEOTIDE SEQUENCE</scope>
    <source>
        <strain evidence="3">CECT 8858</strain>
    </source>
</reference>
<evidence type="ECO:0000313" key="4">
    <source>
        <dbReference type="Proteomes" id="UP000837932"/>
    </source>
</evidence>
<dbReference type="RefSeq" id="WP_238804968.1">
    <property type="nucleotide sequence ID" value="NZ_CAKLPY010000001.1"/>
</dbReference>
<accession>A0ABM9ANJ5</accession>